<dbReference type="EMBL" id="KV454012">
    <property type="protein sequence ID" value="ODV96879.1"/>
    <property type="molecule type" value="Genomic_DNA"/>
</dbReference>
<sequence>MSLAKVESFNDIVNEEDLKEKDLIDDNNNGFEVVEFENDLNYLLNGDGKDKKMSKKKKKALKKLKALSNSDANADDIDFKKLKNKHKKVSVNVLIHDMDDLDISSSSAEEEDDDDEDEDDDAVVTPSVSSPADQSLALSKEKFGDNDSIDENLADQVLHAEELKMLEGYNSNDESNTASGSGSGSSSSSSSEKAHHNHRKHKKSKKIMKQKFDKSDRNKLDANGDVIEHHGKHFKHFASPPPYLHHNQHHEHQHHEHQKFQAQAHAHAHAAHHEHKHEHQMAHQMMHQMAQNQMAHRGHHHPGKHEKMRVGSLDKFGGGKKKEKFRKEGKHHHKGHARFEEEESALATALMIPSDDISTNERHLLQEGSRERAEILLMTQKLKLRILDLYDSLEKSSKEFETSNRSIDSKRTVDQLFQMDRVLAHEQHIMNGVFFNDYPDSEDTYRSFSPMAFSPPPGRRHGHGHKHRLRHHRR</sequence>
<feature type="compositionally biased region" description="Basic and acidic residues" evidence="1">
    <location>
        <begin position="210"/>
        <end position="221"/>
    </location>
</feature>
<keyword evidence="3" id="KW-1185">Reference proteome</keyword>
<evidence type="ECO:0000313" key="3">
    <source>
        <dbReference type="Proteomes" id="UP000094236"/>
    </source>
</evidence>
<feature type="compositionally biased region" description="Basic residues" evidence="1">
    <location>
        <begin position="458"/>
        <end position="474"/>
    </location>
</feature>
<feature type="compositionally biased region" description="Basic residues" evidence="1">
    <location>
        <begin position="195"/>
        <end position="209"/>
    </location>
</feature>
<feature type="compositionally biased region" description="Polar residues" evidence="1">
    <location>
        <begin position="126"/>
        <end position="137"/>
    </location>
</feature>
<organism evidence="2 3">
    <name type="scientific">Pachysolen tannophilus NRRL Y-2460</name>
    <dbReference type="NCBI Taxonomy" id="669874"/>
    <lineage>
        <taxon>Eukaryota</taxon>
        <taxon>Fungi</taxon>
        <taxon>Dikarya</taxon>
        <taxon>Ascomycota</taxon>
        <taxon>Saccharomycotina</taxon>
        <taxon>Pichiomycetes</taxon>
        <taxon>Pachysolenaceae</taxon>
        <taxon>Pachysolen</taxon>
    </lineage>
</organism>
<evidence type="ECO:0000256" key="1">
    <source>
        <dbReference type="SAM" id="MobiDB-lite"/>
    </source>
</evidence>
<accession>A0A1E4TYQ7</accession>
<evidence type="ECO:0000313" key="2">
    <source>
        <dbReference type="EMBL" id="ODV96879.1"/>
    </source>
</evidence>
<proteinExistence type="predicted"/>
<feature type="compositionally biased region" description="Basic residues" evidence="1">
    <location>
        <begin position="297"/>
        <end position="307"/>
    </location>
</feature>
<protein>
    <submittedName>
        <fullName evidence="2">Uncharacterized protein</fullName>
    </submittedName>
</protein>
<feature type="region of interest" description="Disordered" evidence="1">
    <location>
        <begin position="100"/>
        <end position="149"/>
    </location>
</feature>
<reference evidence="3" key="1">
    <citation type="submission" date="2016-05" db="EMBL/GenBank/DDBJ databases">
        <title>Comparative genomics of biotechnologically important yeasts.</title>
        <authorList>
            <consortium name="DOE Joint Genome Institute"/>
            <person name="Riley R."/>
            <person name="Haridas S."/>
            <person name="Wolfe K.H."/>
            <person name="Lopes M.R."/>
            <person name="Hittinger C.T."/>
            <person name="Goker M."/>
            <person name="Salamov A."/>
            <person name="Wisecaver J."/>
            <person name="Long T.M."/>
            <person name="Aerts A.L."/>
            <person name="Barry K."/>
            <person name="Choi C."/>
            <person name="Clum A."/>
            <person name="Coughlan A.Y."/>
            <person name="Deshpande S."/>
            <person name="Douglass A.P."/>
            <person name="Hanson S.J."/>
            <person name="Klenk H.-P."/>
            <person name="Labutti K."/>
            <person name="Lapidus A."/>
            <person name="Lindquist E."/>
            <person name="Lipzen A."/>
            <person name="Meier-Kolthoff J.P."/>
            <person name="Ohm R.A."/>
            <person name="Otillar R.P."/>
            <person name="Pangilinan J."/>
            <person name="Peng Y."/>
            <person name="Rokas A."/>
            <person name="Rosa C.A."/>
            <person name="Scheuner C."/>
            <person name="Sibirny A.A."/>
            <person name="Slot J.C."/>
            <person name="Stielow J.B."/>
            <person name="Sun H."/>
            <person name="Kurtzman C.P."/>
            <person name="Blackwell M."/>
            <person name="Grigoriev I.V."/>
            <person name="Jeffries T.W."/>
        </authorList>
    </citation>
    <scope>NUCLEOTIDE SEQUENCE [LARGE SCALE GENOMIC DNA]</scope>
    <source>
        <strain evidence="3">NRRL Y-2460</strain>
    </source>
</reference>
<dbReference type="AlphaFoldDB" id="A0A1E4TYQ7"/>
<gene>
    <name evidence="2" type="ORF">PACTADRAFT_74485</name>
</gene>
<feature type="compositionally biased region" description="Acidic residues" evidence="1">
    <location>
        <begin position="108"/>
        <end position="122"/>
    </location>
</feature>
<feature type="region of interest" description="Disordered" evidence="1">
    <location>
        <begin position="446"/>
        <end position="474"/>
    </location>
</feature>
<feature type="region of interest" description="Disordered" evidence="1">
    <location>
        <begin position="170"/>
        <end position="221"/>
    </location>
</feature>
<feature type="region of interest" description="Disordered" evidence="1">
    <location>
        <begin position="297"/>
        <end position="320"/>
    </location>
</feature>
<name>A0A1E4TYQ7_PACTA</name>
<dbReference type="Proteomes" id="UP000094236">
    <property type="component" value="Unassembled WGS sequence"/>
</dbReference>